<keyword evidence="1" id="KW-0472">Membrane</keyword>
<dbReference type="KEGG" id="cac:CA_C1982"/>
<feature type="transmembrane region" description="Helical" evidence="1">
    <location>
        <begin position="12"/>
        <end position="35"/>
    </location>
</feature>
<dbReference type="PIR" id="C97144">
    <property type="entry name" value="C97144"/>
</dbReference>
<reference evidence="2 3" key="1">
    <citation type="journal article" date="2001" name="J. Bacteriol.">
        <title>Genome sequence and comparative analysis of the solvent-producing bacterium Clostridium acetobutylicum.</title>
        <authorList>
            <person name="Nolling J."/>
            <person name="Breton G."/>
            <person name="Omelchenko M.V."/>
            <person name="Makarova K.S."/>
            <person name="Zeng Q."/>
            <person name="Gibson R."/>
            <person name="Lee H.M."/>
            <person name="Dubois J."/>
            <person name="Qiu D."/>
            <person name="Hitti J."/>
            <person name="Wolf Y.I."/>
            <person name="Tatusov R.L."/>
            <person name="Sabathe F."/>
            <person name="Doucette-Stamm L."/>
            <person name="Soucaille P."/>
            <person name="Daly M.J."/>
            <person name="Bennett G.N."/>
            <person name="Koonin E.V."/>
            <person name="Smith D.R."/>
        </authorList>
    </citation>
    <scope>NUCLEOTIDE SEQUENCE [LARGE SCALE GENOMIC DNA]</scope>
    <source>
        <strain evidence="3">ATCC 824 / DSM 792 / JCM 1419 / LMG 5710 / VKM B-1787</strain>
    </source>
</reference>
<feature type="transmembrane region" description="Helical" evidence="1">
    <location>
        <begin position="236"/>
        <end position="255"/>
    </location>
</feature>
<feature type="transmembrane region" description="Helical" evidence="1">
    <location>
        <begin position="115"/>
        <end position="134"/>
    </location>
</feature>
<proteinExistence type="predicted"/>
<dbReference type="AlphaFoldDB" id="Q97HM8"/>
<dbReference type="HOGENOM" id="CLU_043388_0_0_9"/>
<feature type="transmembrane region" description="Helical" evidence="1">
    <location>
        <begin position="169"/>
        <end position="186"/>
    </location>
</feature>
<organism evidence="2 3">
    <name type="scientific">Clostridium acetobutylicum (strain ATCC 824 / DSM 792 / JCM 1419 / IAM 19013 / LMG 5710 / NBRC 13948 / NRRL B-527 / VKM B-1787 / 2291 / W)</name>
    <dbReference type="NCBI Taxonomy" id="272562"/>
    <lineage>
        <taxon>Bacteria</taxon>
        <taxon>Bacillati</taxon>
        <taxon>Bacillota</taxon>
        <taxon>Clostridia</taxon>
        <taxon>Eubacteriales</taxon>
        <taxon>Clostridiaceae</taxon>
        <taxon>Clostridium</taxon>
    </lineage>
</organism>
<dbReference type="STRING" id="272562.CA_C1982"/>
<evidence type="ECO:0000313" key="3">
    <source>
        <dbReference type="Proteomes" id="UP000000814"/>
    </source>
</evidence>
<dbReference type="RefSeq" id="WP_010965283.1">
    <property type="nucleotide sequence ID" value="NC_003030.1"/>
</dbReference>
<feature type="transmembrane region" description="Helical" evidence="1">
    <location>
        <begin position="420"/>
        <end position="438"/>
    </location>
</feature>
<protein>
    <submittedName>
        <fullName evidence="2">Predicted membrane protein</fullName>
    </submittedName>
</protein>
<keyword evidence="3" id="KW-1185">Reference proteome</keyword>
<name>Q97HM8_CLOAB</name>
<dbReference type="EMBL" id="AE001437">
    <property type="protein sequence ID" value="AAK79942.1"/>
    <property type="molecule type" value="Genomic_DNA"/>
</dbReference>
<feature type="transmembrane region" description="Helical" evidence="1">
    <location>
        <begin position="389"/>
        <end position="408"/>
    </location>
</feature>
<dbReference type="PATRIC" id="fig|272562.8.peg.2189"/>
<keyword evidence="1" id="KW-1133">Transmembrane helix</keyword>
<dbReference type="OrthoDB" id="129479at2"/>
<feature type="transmembrane region" description="Helical" evidence="1">
    <location>
        <begin position="458"/>
        <end position="477"/>
    </location>
</feature>
<gene>
    <name evidence="2" type="ordered locus">CA_C1982</name>
</gene>
<keyword evidence="1" id="KW-0812">Transmembrane</keyword>
<evidence type="ECO:0000256" key="1">
    <source>
        <dbReference type="SAM" id="Phobius"/>
    </source>
</evidence>
<dbReference type="Proteomes" id="UP000000814">
    <property type="component" value="Chromosome"/>
</dbReference>
<dbReference type="eggNOG" id="ENOG502ZBFR">
    <property type="taxonomic scope" value="Bacteria"/>
</dbReference>
<sequence length="487" mass="56546">MNFVTKITKNHIINTIIIAIAAIILLVSLSINPIIGKHDNGDFGRLMIYGGIDNLSNAYKDIYDGFLHIKYSTNPLNVLLLFYNDWTSCSIPVKISVILFLILHKFTGNLFDIRYLSFVYSILFLMGLYLIINFKKLSTSLKIICGSYMILFFTSTCYVEYFNSFFEEAGTIVFFLLCIGTYLNLIEKSKPQKRDFVYFFVASAFFLTAKAQNLPMVPFMLIIYLSLYLVYNKKKLILISSIFVIFLCIISYFSLTKVMNENNIYQSVFSGVLRDSKTPTKDLTELGLDKKLVVFKGHSFYNKNNGLDPLSNNMLKNFYPNISNWKILFFYLKHQDRMWQKIVDASNSNYRLDKPYSGNFVKGQYSKNKHLNTFRSYLISKFPYIHHNVYLFIIFSLIYFTTSVIYAIKSKDVSIKLLNLMLIFILITGSSQFILPVIGAGHGDFSKHLFLLNFSYDIMFGVALLWFSHIISNIFLFHKHNNYFTNK</sequence>
<evidence type="ECO:0000313" key="2">
    <source>
        <dbReference type="EMBL" id="AAK79942.1"/>
    </source>
</evidence>
<feature type="transmembrane region" description="Helical" evidence="1">
    <location>
        <begin position="80"/>
        <end position="103"/>
    </location>
</feature>
<accession>Q97HM8</accession>
<feature type="transmembrane region" description="Helical" evidence="1">
    <location>
        <begin position="140"/>
        <end position="162"/>
    </location>
</feature>